<evidence type="ECO:0000256" key="2">
    <source>
        <dbReference type="ARBA" id="ARBA00022884"/>
    </source>
</evidence>
<dbReference type="NCBIfam" id="NF003843">
    <property type="entry name" value="PRK05422.1"/>
    <property type="match status" value="1"/>
</dbReference>
<accession>A0A381ZCB2</accession>
<dbReference type="NCBIfam" id="TIGR00086">
    <property type="entry name" value="smpB"/>
    <property type="match status" value="1"/>
</dbReference>
<dbReference type="InterPro" id="IPR000037">
    <property type="entry name" value="SsrA-bd_prot"/>
</dbReference>
<dbReference type="InterPro" id="IPR020081">
    <property type="entry name" value="SsrA-bd_prot_CS"/>
</dbReference>
<evidence type="ECO:0000256" key="3">
    <source>
        <dbReference type="SAM" id="MobiDB-lite"/>
    </source>
</evidence>
<gene>
    <name evidence="4" type="ORF">METZ01_LOCUS139241</name>
</gene>
<reference evidence="4" key="1">
    <citation type="submission" date="2018-05" db="EMBL/GenBank/DDBJ databases">
        <authorList>
            <person name="Lanie J.A."/>
            <person name="Ng W.-L."/>
            <person name="Kazmierczak K.M."/>
            <person name="Andrzejewski T.M."/>
            <person name="Davidsen T.M."/>
            <person name="Wayne K.J."/>
            <person name="Tettelin H."/>
            <person name="Glass J.I."/>
            <person name="Rusch D."/>
            <person name="Podicherti R."/>
            <person name="Tsui H.-C.T."/>
            <person name="Winkler M.E."/>
        </authorList>
    </citation>
    <scope>NUCLEOTIDE SEQUENCE</scope>
</reference>
<dbReference type="GO" id="GO:0003723">
    <property type="term" value="F:RNA binding"/>
    <property type="evidence" value="ECO:0007669"/>
    <property type="project" value="UniProtKB-KW"/>
</dbReference>
<dbReference type="InterPro" id="IPR023620">
    <property type="entry name" value="SmpB"/>
</dbReference>
<dbReference type="PANTHER" id="PTHR30308">
    <property type="entry name" value="TMRNA-BINDING COMPONENT OF TRANS-TRANSLATION TAGGING COMPLEX"/>
    <property type="match status" value="1"/>
</dbReference>
<dbReference type="PANTHER" id="PTHR30308:SF2">
    <property type="entry name" value="SSRA-BINDING PROTEIN"/>
    <property type="match status" value="1"/>
</dbReference>
<dbReference type="PROSITE" id="PS01317">
    <property type="entry name" value="SSRP"/>
    <property type="match status" value="1"/>
</dbReference>
<evidence type="ECO:0000256" key="1">
    <source>
        <dbReference type="ARBA" id="ARBA00022490"/>
    </source>
</evidence>
<keyword evidence="1" id="KW-0963">Cytoplasm</keyword>
<dbReference type="HAMAP" id="MF_00023">
    <property type="entry name" value="SmpB"/>
    <property type="match status" value="1"/>
</dbReference>
<evidence type="ECO:0000313" key="4">
    <source>
        <dbReference type="EMBL" id="SVA86387.1"/>
    </source>
</evidence>
<organism evidence="4">
    <name type="scientific">marine metagenome</name>
    <dbReference type="NCBI Taxonomy" id="408172"/>
    <lineage>
        <taxon>unclassified sequences</taxon>
        <taxon>metagenomes</taxon>
        <taxon>ecological metagenomes</taxon>
    </lineage>
</organism>
<dbReference type="CDD" id="cd09294">
    <property type="entry name" value="SmpB"/>
    <property type="match status" value="1"/>
</dbReference>
<dbReference type="EMBL" id="UINC01020614">
    <property type="protein sequence ID" value="SVA86387.1"/>
    <property type="molecule type" value="Genomic_DNA"/>
</dbReference>
<name>A0A381ZCB2_9ZZZZ</name>
<protein>
    <recommendedName>
        <fullName evidence="5">SsrA-binding protein</fullName>
    </recommendedName>
</protein>
<dbReference type="Pfam" id="PF01668">
    <property type="entry name" value="SmpB"/>
    <property type="match status" value="1"/>
</dbReference>
<evidence type="ECO:0008006" key="5">
    <source>
        <dbReference type="Google" id="ProtNLM"/>
    </source>
</evidence>
<dbReference type="SUPFAM" id="SSF74982">
    <property type="entry name" value="Small protein B (SmpB)"/>
    <property type="match status" value="1"/>
</dbReference>
<sequence>MEIKTVATNRKAFHEYHILETHEAGIQLMGSEVKSIREGNVSLKESYVLIREGEAWLKGAHIASYSHTGIEGHEFIRDRKLLLHKKEISRIGSKLAEKGLTAVPTKLYFKGGLIKLEVGLAKGKKLYDKRDSKKKRDVERDIQRALSQK</sequence>
<keyword evidence="2" id="KW-0694">RNA-binding</keyword>
<proteinExistence type="inferred from homology"/>
<dbReference type="GO" id="GO:0070930">
    <property type="term" value="P:trans-translation-dependent protein tagging"/>
    <property type="evidence" value="ECO:0007669"/>
    <property type="project" value="TreeGrafter"/>
</dbReference>
<dbReference type="GO" id="GO:0005829">
    <property type="term" value="C:cytosol"/>
    <property type="evidence" value="ECO:0007669"/>
    <property type="project" value="TreeGrafter"/>
</dbReference>
<dbReference type="Gene3D" id="2.40.280.10">
    <property type="match status" value="1"/>
</dbReference>
<feature type="region of interest" description="Disordered" evidence="3">
    <location>
        <begin position="129"/>
        <end position="149"/>
    </location>
</feature>
<dbReference type="AlphaFoldDB" id="A0A381ZCB2"/>
<feature type="compositionally biased region" description="Basic and acidic residues" evidence="3">
    <location>
        <begin position="129"/>
        <end position="143"/>
    </location>
</feature>